<protein>
    <submittedName>
        <fullName evidence="3">Uncharacterized protein</fullName>
    </submittedName>
</protein>
<evidence type="ECO:0000313" key="4">
    <source>
        <dbReference type="Proteomes" id="UP000009882"/>
    </source>
</evidence>
<reference evidence="4" key="1">
    <citation type="journal article" date="2012" name="BMC Genomics">
        <title>Genome sequence of the necrotrophic fungus Penicillium digitatum, the main postharvest pathogen of citrus.</title>
        <authorList>
            <person name="Marcet-Houben M."/>
            <person name="Ballester A.-R."/>
            <person name="de la Fuente B."/>
            <person name="Harries E."/>
            <person name="Marcos J.F."/>
            <person name="Gonzalez-Candelas L."/>
            <person name="Gabaldon T."/>
        </authorList>
    </citation>
    <scope>NUCLEOTIDE SEQUENCE [LARGE SCALE GENOMIC DNA]</scope>
    <source>
        <strain evidence="4">PHI26 / CECT 20796</strain>
    </source>
</reference>
<dbReference type="InParanoid" id="K9F9X2"/>
<evidence type="ECO:0000256" key="1">
    <source>
        <dbReference type="SAM" id="MobiDB-lite"/>
    </source>
</evidence>
<keyword evidence="2" id="KW-1133">Transmembrane helix</keyword>
<accession>K9F9X2</accession>
<dbReference type="Proteomes" id="UP000009882">
    <property type="component" value="Unassembled WGS sequence"/>
</dbReference>
<feature type="region of interest" description="Disordered" evidence="1">
    <location>
        <begin position="1"/>
        <end position="21"/>
    </location>
</feature>
<evidence type="ECO:0000256" key="2">
    <source>
        <dbReference type="SAM" id="Phobius"/>
    </source>
</evidence>
<keyword evidence="4" id="KW-1185">Reference proteome</keyword>
<name>K9F9X2_PEND2</name>
<dbReference type="HOGENOM" id="CLU_3014872_0_0_1"/>
<dbReference type="AlphaFoldDB" id="K9F9X2"/>
<feature type="transmembrane region" description="Helical" evidence="2">
    <location>
        <begin position="24"/>
        <end position="46"/>
    </location>
</feature>
<comment type="caution">
    <text evidence="3">The sequence shown here is derived from an EMBL/GenBank/DDBJ whole genome shotgun (WGS) entry which is preliminary data.</text>
</comment>
<keyword evidence="2" id="KW-0812">Transmembrane</keyword>
<gene>
    <name evidence="3" type="ORF">PDIG_86430</name>
</gene>
<organism evidence="3 4">
    <name type="scientific">Penicillium digitatum (strain PHI26 / CECT 20796)</name>
    <name type="common">Green mold</name>
    <dbReference type="NCBI Taxonomy" id="1170229"/>
    <lineage>
        <taxon>Eukaryota</taxon>
        <taxon>Fungi</taxon>
        <taxon>Dikarya</taxon>
        <taxon>Ascomycota</taxon>
        <taxon>Pezizomycotina</taxon>
        <taxon>Eurotiomycetes</taxon>
        <taxon>Eurotiomycetidae</taxon>
        <taxon>Eurotiales</taxon>
        <taxon>Aspergillaceae</taxon>
        <taxon>Penicillium</taxon>
    </lineage>
</organism>
<keyword evidence="2" id="KW-0472">Membrane</keyword>
<proteinExistence type="predicted"/>
<evidence type="ECO:0000313" key="3">
    <source>
        <dbReference type="EMBL" id="EKV04842.1"/>
    </source>
</evidence>
<dbReference type="EMBL" id="AKCT01000319">
    <property type="protein sequence ID" value="EKV04842.1"/>
    <property type="molecule type" value="Genomic_DNA"/>
</dbReference>
<sequence>MSTPLSESPYDGEQKRETGNGPGWFVSFASPCILIAAIAYMVFLPISQTSLSESKL</sequence>